<evidence type="ECO:0000313" key="8">
    <source>
        <dbReference type="EMBL" id="SFV75253.1"/>
    </source>
</evidence>
<dbReference type="GO" id="GO:0009089">
    <property type="term" value="P:lysine biosynthetic process via diaminopimelate"/>
    <property type="evidence" value="ECO:0007669"/>
    <property type="project" value="UniProtKB-UniPathway"/>
</dbReference>
<evidence type="ECO:0000256" key="5">
    <source>
        <dbReference type="ARBA" id="ARBA00023154"/>
    </source>
</evidence>
<protein>
    <recommendedName>
        <fullName evidence="3">diaminopimelate epimerase</fullName>
        <ecNumber evidence="3">5.1.1.7</ecNumber>
    </recommendedName>
</protein>
<name>A0A1W1D3Q2_9ZZZZ</name>
<keyword evidence="6 8" id="KW-0413">Isomerase</keyword>
<evidence type="ECO:0000256" key="2">
    <source>
        <dbReference type="ARBA" id="ARBA00010219"/>
    </source>
</evidence>
<dbReference type="PANTHER" id="PTHR31689">
    <property type="entry name" value="DIAMINOPIMELATE EPIMERASE, CHLOROPLASTIC"/>
    <property type="match status" value="1"/>
</dbReference>
<reference evidence="8" key="1">
    <citation type="submission" date="2016-10" db="EMBL/GenBank/DDBJ databases">
        <authorList>
            <person name="de Groot N.N."/>
        </authorList>
    </citation>
    <scope>NUCLEOTIDE SEQUENCE</scope>
</reference>
<comment type="catalytic activity">
    <reaction evidence="7">
        <text>(2S,6S)-2,6-diaminopimelate = meso-2,6-diaminopimelate</text>
        <dbReference type="Rhea" id="RHEA:15393"/>
        <dbReference type="ChEBI" id="CHEBI:57609"/>
        <dbReference type="ChEBI" id="CHEBI:57791"/>
        <dbReference type="EC" id="5.1.1.7"/>
    </reaction>
</comment>
<evidence type="ECO:0000256" key="1">
    <source>
        <dbReference type="ARBA" id="ARBA00005196"/>
    </source>
</evidence>
<keyword evidence="5" id="KW-0457">Lysine biosynthesis</keyword>
<dbReference type="PROSITE" id="PS01326">
    <property type="entry name" value="DAP_EPIMERASE"/>
    <property type="match status" value="1"/>
</dbReference>
<evidence type="ECO:0000256" key="6">
    <source>
        <dbReference type="ARBA" id="ARBA00023235"/>
    </source>
</evidence>
<dbReference type="Pfam" id="PF01678">
    <property type="entry name" value="DAP_epimerase"/>
    <property type="match status" value="2"/>
</dbReference>
<dbReference type="InterPro" id="IPR018510">
    <property type="entry name" value="DAP_epimerase_AS"/>
</dbReference>
<dbReference type="SUPFAM" id="SSF54506">
    <property type="entry name" value="Diaminopimelate epimerase-like"/>
    <property type="match status" value="2"/>
</dbReference>
<accession>A0A1W1D3Q2</accession>
<gene>
    <name evidence="8" type="ORF">MNB_SM-3-732</name>
</gene>
<dbReference type="EC" id="5.1.1.7" evidence="3"/>
<dbReference type="GO" id="GO:0005829">
    <property type="term" value="C:cytosol"/>
    <property type="evidence" value="ECO:0007669"/>
    <property type="project" value="TreeGrafter"/>
</dbReference>
<comment type="similarity">
    <text evidence="2">Belongs to the diaminopimelate epimerase family.</text>
</comment>
<evidence type="ECO:0000256" key="7">
    <source>
        <dbReference type="ARBA" id="ARBA00051712"/>
    </source>
</evidence>
<dbReference type="UniPathway" id="UPA00034">
    <property type="reaction ID" value="UER00025"/>
</dbReference>
<dbReference type="HAMAP" id="MF_00197">
    <property type="entry name" value="DAP_epimerase"/>
    <property type="match status" value="1"/>
</dbReference>
<dbReference type="PANTHER" id="PTHR31689:SF0">
    <property type="entry name" value="DIAMINOPIMELATE EPIMERASE"/>
    <property type="match status" value="1"/>
</dbReference>
<dbReference type="InterPro" id="IPR001653">
    <property type="entry name" value="DAP_epimerase_DapF"/>
</dbReference>
<dbReference type="EMBL" id="FPHP01000023">
    <property type="protein sequence ID" value="SFV75253.1"/>
    <property type="molecule type" value="Genomic_DNA"/>
</dbReference>
<evidence type="ECO:0000256" key="4">
    <source>
        <dbReference type="ARBA" id="ARBA00022605"/>
    </source>
</evidence>
<sequence length="250" mass="28417">MIVSKYSANGNDFVIFHSDTKKDRSSLAKEICHRQDGIGADGLIVILPHDTYDFEWQFYNSDGSEAEMCGNGSRAAAHYAYTNDLAPKEMSFLTGAGVIHAVIKEDDMVLSELTPPKILEKDIIYNEKSWWKINTGVPHLVSFTDDITTFDINEARELRYKYNANVNIAFIDENKNLYVRTYERGVEDETLACGTGMAASFYRALQEKKIEGATKVYPKSQDTLYLDTNERTITFQGKVKKTFITEWNIN</sequence>
<evidence type="ECO:0000256" key="3">
    <source>
        <dbReference type="ARBA" id="ARBA00013080"/>
    </source>
</evidence>
<keyword evidence="4" id="KW-0028">Amino-acid biosynthesis</keyword>
<dbReference type="NCBIfam" id="TIGR00652">
    <property type="entry name" value="DapF"/>
    <property type="match status" value="1"/>
</dbReference>
<dbReference type="AlphaFoldDB" id="A0A1W1D3Q2"/>
<dbReference type="Gene3D" id="3.10.310.10">
    <property type="entry name" value="Diaminopimelate Epimerase, Chain A, domain 1"/>
    <property type="match status" value="2"/>
</dbReference>
<proteinExistence type="inferred from homology"/>
<comment type="pathway">
    <text evidence="1">Amino-acid biosynthesis; L-lysine biosynthesis via DAP pathway; DL-2,6-diaminopimelate from LL-2,6-diaminopimelate: step 1/1.</text>
</comment>
<organism evidence="8">
    <name type="scientific">hydrothermal vent metagenome</name>
    <dbReference type="NCBI Taxonomy" id="652676"/>
    <lineage>
        <taxon>unclassified sequences</taxon>
        <taxon>metagenomes</taxon>
        <taxon>ecological metagenomes</taxon>
    </lineage>
</organism>
<dbReference type="GO" id="GO:0008837">
    <property type="term" value="F:diaminopimelate epimerase activity"/>
    <property type="evidence" value="ECO:0007669"/>
    <property type="project" value="UniProtKB-EC"/>
</dbReference>